<keyword evidence="2" id="KW-1133">Transmembrane helix</keyword>
<evidence type="ECO:0000256" key="2">
    <source>
        <dbReference type="SAM" id="Phobius"/>
    </source>
</evidence>
<evidence type="ECO:0000313" key="3">
    <source>
        <dbReference type="EMBL" id="KAL0961079.1"/>
    </source>
</evidence>
<keyword evidence="2" id="KW-0812">Transmembrane</keyword>
<name>A0ABR3JZU6_9AGAR</name>
<evidence type="ECO:0008006" key="5">
    <source>
        <dbReference type="Google" id="ProtNLM"/>
    </source>
</evidence>
<protein>
    <recommendedName>
        <fullName evidence="5">Ubiquitin 3 binding protein But2 C-terminal domain-containing protein</fullName>
    </recommendedName>
</protein>
<evidence type="ECO:0000313" key="4">
    <source>
        <dbReference type="Proteomes" id="UP001556367"/>
    </source>
</evidence>
<feature type="transmembrane region" description="Helical" evidence="2">
    <location>
        <begin position="49"/>
        <end position="70"/>
    </location>
</feature>
<proteinExistence type="predicted"/>
<feature type="region of interest" description="Disordered" evidence="1">
    <location>
        <begin position="1"/>
        <end position="32"/>
    </location>
</feature>
<gene>
    <name evidence="3" type="ORF">HGRIS_006062</name>
</gene>
<evidence type="ECO:0000256" key="1">
    <source>
        <dbReference type="SAM" id="MobiDB-lite"/>
    </source>
</evidence>
<reference evidence="4" key="1">
    <citation type="submission" date="2024-06" db="EMBL/GenBank/DDBJ databases">
        <title>Multi-omics analyses provide insights into the biosynthesis of the anticancer antibiotic pleurotin in Hohenbuehelia grisea.</title>
        <authorList>
            <person name="Weaver J.A."/>
            <person name="Alberti F."/>
        </authorList>
    </citation>
    <scope>NUCLEOTIDE SEQUENCE [LARGE SCALE GENOMIC DNA]</scope>
    <source>
        <strain evidence="4">T-177</strain>
    </source>
</reference>
<sequence>MSSSSASYQLLPQDSGSPHESGHYPPLGEKPKGQAGAVTARYSYFTTGAIAVVAACFIVDSIALVYMIFLSSKAPVSLDQLPLRHTYSTLDYLYNGTNFRSGLQDPLINTPMAFALVNRSQPAKVTLDPQDMSMTDEGFIPVGERRLLVTPSVSTIMQMRVLDYGMENCSITFRHKSHRSTRALATLPATIRGSQGDSALLNVWSLASDRKLDFGKLAWNTKPPRRTFLGALRVGYNTTSQLPGFACPMGSYQAFEVACSPEDSVCHVEVNSRSMEHSGLYLTQYPTV</sequence>
<keyword evidence="2" id="KW-0472">Membrane</keyword>
<keyword evidence="4" id="KW-1185">Reference proteome</keyword>
<organism evidence="3 4">
    <name type="scientific">Hohenbuehelia grisea</name>
    <dbReference type="NCBI Taxonomy" id="104357"/>
    <lineage>
        <taxon>Eukaryota</taxon>
        <taxon>Fungi</taxon>
        <taxon>Dikarya</taxon>
        <taxon>Basidiomycota</taxon>
        <taxon>Agaricomycotina</taxon>
        <taxon>Agaricomycetes</taxon>
        <taxon>Agaricomycetidae</taxon>
        <taxon>Agaricales</taxon>
        <taxon>Pleurotineae</taxon>
        <taxon>Pleurotaceae</taxon>
        <taxon>Hohenbuehelia</taxon>
    </lineage>
</organism>
<dbReference type="EMBL" id="JASNQZ010000001">
    <property type="protein sequence ID" value="KAL0961079.1"/>
    <property type="molecule type" value="Genomic_DNA"/>
</dbReference>
<accession>A0ABR3JZU6</accession>
<comment type="caution">
    <text evidence="3">The sequence shown here is derived from an EMBL/GenBank/DDBJ whole genome shotgun (WGS) entry which is preliminary data.</text>
</comment>
<dbReference type="Proteomes" id="UP001556367">
    <property type="component" value="Unassembled WGS sequence"/>
</dbReference>
<feature type="compositionally biased region" description="Polar residues" evidence="1">
    <location>
        <begin position="1"/>
        <end position="18"/>
    </location>
</feature>